<dbReference type="PANTHER" id="PTHR47972">
    <property type="entry name" value="KINESIN-LIKE PROTEIN KLP-3"/>
    <property type="match status" value="1"/>
</dbReference>
<evidence type="ECO:0000256" key="2">
    <source>
        <dbReference type="ARBA" id="ARBA00010899"/>
    </source>
</evidence>
<feature type="region of interest" description="Disordered" evidence="12">
    <location>
        <begin position="45"/>
        <end position="82"/>
    </location>
</feature>
<comment type="subcellular location">
    <subcellularLocation>
        <location evidence="1">Cytoplasm</location>
        <location evidence="1">Cytoskeleton</location>
    </subcellularLocation>
</comment>
<dbReference type="GO" id="GO:0005874">
    <property type="term" value="C:microtubule"/>
    <property type="evidence" value="ECO:0007669"/>
    <property type="project" value="UniProtKB-KW"/>
</dbReference>
<dbReference type="GO" id="GO:0005524">
    <property type="term" value="F:ATP binding"/>
    <property type="evidence" value="ECO:0007669"/>
    <property type="project" value="UniProtKB-UniRule"/>
</dbReference>
<feature type="coiled-coil region" evidence="11">
    <location>
        <begin position="189"/>
        <end position="317"/>
    </location>
</feature>
<dbReference type="Pfam" id="PF00225">
    <property type="entry name" value="Kinesin"/>
    <property type="match status" value="1"/>
</dbReference>
<dbReference type="FunFam" id="3.40.850.10:FF:000065">
    <property type="entry name" value="Kinesin-like protein"/>
    <property type="match status" value="1"/>
</dbReference>
<evidence type="ECO:0000256" key="9">
    <source>
        <dbReference type="ARBA" id="ARBA00023212"/>
    </source>
</evidence>
<dbReference type="Gene3D" id="3.90.1200.10">
    <property type="match status" value="1"/>
</dbReference>
<reference evidence="14" key="1">
    <citation type="submission" date="2022-07" db="EMBL/GenBank/DDBJ databases">
        <authorList>
            <person name="Trinca V."/>
            <person name="Uliana J.V.C."/>
            <person name="Torres T.T."/>
            <person name="Ward R.J."/>
            <person name="Monesi N."/>
        </authorList>
    </citation>
    <scope>NUCLEOTIDE SEQUENCE</scope>
    <source>
        <strain evidence="14">HSMRA1968</strain>
        <tissue evidence="14">Whole embryos</tissue>
    </source>
</reference>
<feature type="domain" description="Kinesin motor" evidence="13">
    <location>
        <begin position="338"/>
        <end position="658"/>
    </location>
</feature>
<evidence type="ECO:0000313" key="15">
    <source>
        <dbReference type="Proteomes" id="UP001151699"/>
    </source>
</evidence>
<sequence>MESRLPKRRIAVGATDRARRLAANEIKFGLEFPRVPLSLVNEDNPPVYQSMRSRATSPDIRSHTNTDRHLLRRSQSSGDLRHQKLNLLKRGAAATVESIPAKLTKVNATKPPITGGFTVPKPIANSVASKSAVSSIKVTNSANSSKSSTMASSSAKTSSNVKKIAKAPSVVAHKVAVKRIPAYDYKARFNDLSEKHKILKEKYGEIESQAENALRMQQQLTQYEEQTTEMRSELDFLQDELAAERARNQEHEQSIQRQKEQIDSLESETKILKSNLEALTKENQILRPALDRLEITHKSVVSENAELKNQMAKSEELLFQSNMARKQIHNDLLDLKGNIRVFCRVRPQLDFEKNRAMCNWQYMDETSLEISTVDGGKRLRHDFSFDQVFHPQSTQTDIFELVSPLIQSAFDGYNVCIFAYGQTGSGKTFTMEGTPSQTGIIPNTVDLLFTSVQNYKLSGWSYNISVTFLEIYNEVLYDLLSNEQKDLEIRMVNPKTPHEITVSNLTEFSVDSADDLRELIEVAHSHRATAATAGNERSSRSHAVTQIKLTGTHYGRGEKSVGKINLIDLAGSESPKTSNRMDETKNINRSLSELTNVIMALLNQNDHVPYRNSKLTHLLMPSLGGNSKTLMFINVAPFDDCFKESVKSLRFAANVNACKLNKVHYNRMSDTEDDSSVSDNSWPVNETWLIGILTENHKCSEADIKILNFEVKTACQNGVSNLSDLLAVSVKYEYENAAKSKDLIIKLLPHDPFSRFFVTEAQFDLREIKFYTNILPQLIEFQKKHLKPNAEAMVISVPTCFHTQYTAGNLHTNDDDMSPIEPPESILVLEDLRPIGYRSAHFKKGLSLIEAEAAVTTIAVVHALSLGMKIKEKVNLNERYPFLFQTSKATESYQQLVEQGLPQLSKFLERKGGHERELNALTAIRPKTRSIIENLLQPVEPMGLITHTDFWCNNLLLRETIDQTRKDNCIILDWQMVTYSRPTNDIALLIISSLPSKIRRENTGKLLNLYFTSLKINLEKISVDLEVDLNYSLHKLEQDYKKSQLLALLLCIGSVDIALGNRDAEQRFLDVLQDLYEEGILNTSEISI</sequence>
<dbReference type="InterPro" id="IPR011009">
    <property type="entry name" value="Kinase-like_dom_sf"/>
</dbReference>
<dbReference type="PROSITE" id="PS00411">
    <property type="entry name" value="KINESIN_MOTOR_1"/>
    <property type="match status" value="1"/>
</dbReference>
<dbReference type="PANTHER" id="PTHR47972:SF45">
    <property type="entry name" value="PROTEIN CLARET SEGREGATIONAL"/>
    <property type="match status" value="1"/>
</dbReference>
<evidence type="ECO:0000256" key="1">
    <source>
        <dbReference type="ARBA" id="ARBA00004245"/>
    </source>
</evidence>
<comment type="similarity">
    <text evidence="2">Belongs to the TRAFAC class myosin-kinesin ATPase superfamily. Kinesin family. KIN-14 subfamily.</text>
</comment>
<keyword evidence="6 10" id="KW-0067">ATP-binding</keyword>
<name>A0A9Q0RZJ3_9DIPT</name>
<dbReference type="InterPro" id="IPR001752">
    <property type="entry name" value="Kinesin_motor_dom"/>
</dbReference>
<dbReference type="OrthoDB" id="191037at2759"/>
<dbReference type="InterPro" id="IPR004119">
    <property type="entry name" value="EcKL"/>
</dbReference>
<keyword evidence="5 10" id="KW-0547">Nucleotide-binding</keyword>
<dbReference type="GO" id="GO:0003777">
    <property type="term" value="F:microtubule motor activity"/>
    <property type="evidence" value="ECO:0007669"/>
    <property type="project" value="InterPro"/>
</dbReference>
<dbReference type="GO" id="GO:0008017">
    <property type="term" value="F:microtubule binding"/>
    <property type="evidence" value="ECO:0007669"/>
    <property type="project" value="InterPro"/>
</dbReference>
<evidence type="ECO:0000313" key="14">
    <source>
        <dbReference type="EMBL" id="KAJ6638023.1"/>
    </source>
</evidence>
<dbReference type="InterPro" id="IPR036961">
    <property type="entry name" value="Kinesin_motor_dom_sf"/>
</dbReference>
<gene>
    <name evidence="14" type="primary">ncd</name>
    <name evidence="14" type="ORF">Bhyg_10756</name>
</gene>
<dbReference type="PRINTS" id="PR00380">
    <property type="entry name" value="KINESINHEAVY"/>
</dbReference>
<dbReference type="GO" id="GO:0007018">
    <property type="term" value="P:microtubule-based movement"/>
    <property type="evidence" value="ECO:0007669"/>
    <property type="project" value="InterPro"/>
</dbReference>
<protein>
    <submittedName>
        <fullName evidence="14">Protein claret segregational</fullName>
    </submittedName>
</protein>
<dbReference type="Pfam" id="PF02958">
    <property type="entry name" value="EcKL"/>
    <property type="match status" value="1"/>
</dbReference>
<feature type="region of interest" description="Disordered" evidence="12">
    <location>
        <begin position="136"/>
        <end position="161"/>
    </location>
</feature>
<comment type="caution">
    <text evidence="14">The sequence shown here is derived from an EMBL/GenBank/DDBJ whole genome shotgun (WGS) entry which is preliminary data.</text>
</comment>
<dbReference type="SUPFAM" id="SSF56112">
    <property type="entry name" value="Protein kinase-like (PK-like)"/>
    <property type="match status" value="1"/>
</dbReference>
<dbReference type="SMART" id="SM00129">
    <property type="entry name" value="KISc"/>
    <property type="match status" value="1"/>
</dbReference>
<dbReference type="GO" id="GO:0090307">
    <property type="term" value="P:mitotic spindle assembly"/>
    <property type="evidence" value="ECO:0007669"/>
    <property type="project" value="UniProtKB-ARBA"/>
</dbReference>
<dbReference type="InterPro" id="IPR019821">
    <property type="entry name" value="Kinesin_motor_CS"/>
</dbReference>
<keyword evidence="3" id="KW-0963">Cytoplasm</keyword>
<evidence type="ECO:0000256" key="6">
    <source>
        <dbReference type="ARBA" id="ARBA00022840"/>
    </source>
</evidence>
<keyword evidence="7 11" id="KW-0175">Coiled coil</keyword>
<feature type="compositionally biased region" description="Basic and acidic residues" evidence="12">
    <location>
        <begin position="60"/>
        <end position="69"/>
    </location>
</feature>
<evidence type="ECO:0000256" key="5">
    <source>
        <dbReference type="ARBA" id="ARBA00022741"/>
    </source>
</evidence>
<evidence type="ECO:0000256" key="4">
    <source>
        <dbReference type="ARBA" id="ARBA00022701"/>
    </source>
</evidence>
<keyword evidence="4" id="KW-0493">Microtubule</keyword>
<dbReference type="SMART" id="SM00587">
    <property type="entry name" value="CHK"/>
    <property type="match status" value="1"/>
</dbReference>
<keyword evidence="8 10" id="KW-0505">Motor protein</keyword>
<evidence type="ECO:0000256" key="11">
    <source>
        <dbReference type="SAM" id="Coils"/>
    </source>
</evidence>
<feature type="binding site" evidence="10">
    <location>
        <begin position="421"/>
        <end position="428"/>
    </location>
    <ligand>
        <name>ATP</name>
        <dbReference type="ChEBI" id="CHEBI:30616"/>
    </ligand>
</feature>
<dbReference type="AlphaFoldDB" id="A0A9Q0RZJ3"/>
<dbReference type="InterPro" id="IPR015897">
    <property type="entry name" value="CHK_kinase-like"/>
</dbReference>
<evidence type="ECO:0000256" key="3">
    <source>
        <dbReference type="ARBA" id="ARBA00022490"/>
    </source>
</evidence>
<dbReference type="SUPFAM" id="SSF57997">
    <property type="entry name" value="Tropomyosin"/>
    <property type="match status" value="1"/>
</dbReference>
<dbReference type="CDD" id="cd01366">
    <property type="entry name" value="KISc_C_terminal"/>
    <property type="match status" value="1"/>
</dbReference>
<evidence type="ECO:0000256" key="12">
    <source>
        <dbReference type="SAM" id="MobiDB-lite"/>
    </source>
</evidence>
<dbReference type="SUPFAM" id="SSF52540">
    <property type="entry name" value="P-loop containing nucleoside triphosphate hydrolases"/>
    <property type="match status" value="1"/>
</dbReference>
<dbReference type="PROSITE" id="PS50067">
    <property type="entry name" value="KINESIN_MOTOR_2"/>
    <property type="match status" value="1"/>
</dbReference>
<evidence type="ECO:0000256" key="8">
    <source>
        <dbReference type="ARBA" id="ARBA00023175"/>
    </source>
</evidence>
<organism evidence="14 15">
    <name type="scientific">Pseudolycoriella hygida</name>
    <dbReference type="NCBI Taxonomy" id="35572"/>
    <lineage>
        <taxon>Eukaryota</taxon>
        <taxon>Metazoa</taxon>
        <taxon>Ecdysozoa</taxon>
        <taxon>Arthropoda</taxon>
        <taxon>Hexapoda</taxon>
        <taxon>Insecta</taxon>
        <taxon>Pterygota</taxon>
        <taxon>Neoptera</taxon>
        <taxon>Endopterygota</taxon>
        <taxon>Diptera</taxon>
        <taxon>Nematocera</taxon>
        <taxon>Sciaroidea</taxon>
        <taxon>Sciaridae</taxon>
        <taxon>Pseudolycoriella</taxon>
    </lineage>
</organism>
<dbReference type="EMBL" id="WJQU01000003">
    <property type="protein sequence ID" value="KAJ6638023.1"/>
    <property type="molecule type" value="Genomic_DNA"/>
</dbReference>
<evidence type="ECO:0000256" key="7">
    <source>
        <dbReference type="ARBA" id="ARBA00023054"/>
    </source>
</evidence>
<keyword evidence="9" id="KW-0206">Cytoskeleton</keyword>
<dbReference type="InterPro" id="IPR027640">
    <property type="entry name" value="Kinesin-like_fam"/>
</dbReference>
<dbReference type="Proteomes" id="UP001151699">
    <property type="component" value="Chromosome X"/>
</dbReference>
<dbReference type="Gene3D" id="3.40.850.10">
    <property type="entry name" value="Kinesin motor domain"/>
    <property type="match status" value="1"/>
</dbReference>
<proteinExistence type="inferred from homology"/>
<accession>A0A9Q0RZJ3</accession>
<dbReference type="InterPro" id="IPR027417">
    <property type="entry name" value="P-loop_NTPase"/>
</dbReference>
<evidence type="ECO:0000256" key="10">
    <source>
        <dbReference type="PROSITE-ProRule" id="PRU00283"/>
    </source>
</evidence>
<evidence type="ECO:0000259" key="13">
    <source>
        <dbReference type="PROSITE" id="PS50067"/>
    </source>
</evidence>
<keyword evidence="15" id="KW-1185">Reference proteome</keyword>